<evidence type="ECO:0000256" key="6">
    <source>
        <dbReference type="ARBA" id="ARBA00022857"/>
    </source>
</evidence>
<dbReference type="AlphaFoldDB" id="A0A9P1GBH5"/>
<evidence type="ECO:0000256" key="2">
    <source>
        <dbReference type="ARBA" id="ARBA00022555"/>
    </source>
</evidence>
<reference evidence="12" key="2">
    <citation type="submission" date="2024-04" db="EMBL/GenBank/DDBJ databases">
        <authorList>
            <person name="Chen Y."/>
            <person name="Shah S."/>
            <person name="Dougan E. K."/>
            <person name="Thang M."/>
            <person name="Chan C."/>
        </authorList>
    </citation>
    <scope>NUCLEOTIDE SEQUENCE [LARGE SCALE GENOMIC DNA]</scope>
</reference>
<dbReference type="InterPro" id="IPR004653">
    <property type="entry name" value="DusA"/>
</dbReference>
<comment type="caution">
    <text evidence="11">The sequence shown here is derived from an EMBL/GenBank/DDBJ whole genome shotgun (WGS) entry which is preliminary data.</text>
</comment>
<feature type="compositionally biased region" description="Low complexity" evidence="9">
    <location>
        <begin position="394"/>
        <end position="409"/>
    </location>
</feature>
<evidence type="ECO:0000259" key="10">
    <source>
        <dbReference type="Pfam" id="PF01207"/>
    </source>
</evidence>
<evidence type="ECO:0000256" key="9">
    <source>
        <dbReference type="SAM" id="MobiDB-lite"/>
    </source>
</evidence>
<dbReference type="GO" id="GO:0017150">
    <property type="term" value="F:tRNA dihydrouridine synthase activity"/>
    <property type="evidence" value="ECO:0007669"/>
    <property type="project" value="InterPro"/>
</dbReference>
<dbReference type="InterPro" id="IPR018517">
    <property type="entry name" value="tRNA_hU_synthase_CS"/>
</dbReference>
<dbReference type="NCBIfam" id="NF008774">
    <property type="entry name" value="PRK11815.1"/>
    <property type="match status" value="1"/>
</dbReference>
<dbReference type="CDD" id="cd02801">
    <property type="entry name" value="DUS_like_FMN"/>
    <property type="match status" value="1"/>
</dbReference>
<dbReference type="Proteomes" id="UP001152797">
    <property type="component" value="Unassembled WGS sequence"/>
</dbReference>
<dbReference type="GO" id="GO:0050660">
    <property type="term" value="F:flavin adenine dinucleotide binding"/>
    <property type="evidence" value="ECO:0007669"/>
    <property type="project" value="InterPro"/>
</dbReference>
<dbReference type="PROSITE" id="PS01136">
    <property type="entry name" value="UPF0034"/>
    <property type="match status" value="1"/>
</dbReference>
<dbReference type="Gene3D" id="3.20.20.70">
    <property type="entry name" value="Aldolase class I"/>
    <property type="match status" value="1"/>
</dbReference>
<evidence type="ECO:0000313" key="12">
    <source>
        <dbReference type="EMBL" id="CAL1161336.1"/>
    </source>
</evidence>
<evidence type="ECO:0000256" key="7">
    <source>
        <dbReference type="ARBA" id="ARBA00022884"/>
    </source>
</evidence>
<evidence type="ECO:0000256" key="1">
    <source>
        <dbReference type="ARBA" id="ARBA00001917"/>
    </source>
</evidence>
<evidence type="ECO:0000313" key="13">
    <source>
        <dbReference type="EMBL" id="CAL4795273.1"/>
    </source>
</evidence>
<proteinExistence type="predicted"/>
<feature type="domain" description="DUS-like FMN-binding" evidence="10">
    <location>
        <begin position="13"/>
        <end position="227"/>
    </location>
</feature>
<evidence type="ECO:0000256" key="5">
    <source>
        <dbReference type="ARBA" id="ARBA00022694"/>
    </source>
</evidence>
<keyword evidence="6" id="KW-0521">NADP</keyword>
<dbReference type="SUPFAM" id="SSF51395">
    <property type="entry name" value="FMN-linked oxidoreductases"/>
    <property type="match status" value="1"/>
</dbReference>
<accession>A0A9P1GBH5</accession>
<dbReference type="PANTHER" id="PTHR42907:SF1">
    <property type="entry name" value="FMN-LINKED OXIDOREDUCTASES SUPERFAMILY PROTEIN"/>
    <property type="match status" value="1"/>
</dbReference>
<dbReference type="GO" id="GO:0000049">
    <property type="term" value="F:tRNA binding"/>
    <property type="evidence" value="ECO:0007669"/>
    <property type="project" value="UniProtKB-KW"/>
</dbReference>
<dbReference type="Pfam" id="PF01207">
    <property type="entry name" value="Dus"/>
    <property type="match status" value="2"/>
</dbReference>
<dbReference type="EMBL" id="CAMXCT030004168">
    <property type="protein sequence ID" value="CAL4795273.1"/>
    <property type="molecule type" value="Genomic_DNA"/>
</dbReference>
<protein>
    <submittedName>
        <fullName evidence="13">DUS-like FMN-binding domain-containing protein</fullName>
    </submittedName>
</protein>
<evidence type="ECO:0000313" key="11">
    <source>
        <dbReference type="EMBL" id="CAI4007961.1"/>
    </source>
</evidence>
<dbReference type="PANTHER" id="PTHR42907">
    <property type="entry name" value="FMN-LINKED OXIDOREDUCTASES SUPERFAMILY PROTEIN"/>
    <property type="match status" value="1"/>
</dbReference>
<feature type="region of interest" description="Disordered" evidence="9">
    <location>
        <begin position="389"/>
        <end position="449"/>
    </location>
</feature>
<evidence type="ECO:0000313" key="14">
    <source>
        <dbReference type="Proteomes" id="UP001152797"/>
    </source>
</evidence>
<feature type="domain" description="DUS-like FMN-binding" evidence="10">
    <location>
        <begin position="254"/>
        <end position="354"/>
    </location>
</feature>
<dbReference type="EMBL" id="CAMXCT020004168">
    <property type="protein sequence ID" value="CAL1161336.1"/>
    <property type="molecule type" value="Genomic_DNA"/>
</dbReference>
<keyword evidence="2" id="KW-0820">tRNA-binding</keyword>
<keyword evidence="7" id="KW-0694">RNA-binding</keyword>
<keyword evidence="3" id="KW-0285">Flavoprotein</keyword>
<keyword evidence="14" id="KW-1185">Reference proteome</keyword>
<dbReference type="EMBL" id="CAMXCT010004168">
    <property type="protein sequence ID" value="CAI4007961.1"/>
    <property type="molecule type" value="Genomic_DNA"/>
</dbReference>
<name>A0A9P1GBH5_9DINO</name>
<keyword evidence="4" id="KW-0288">FMN</keyword>
<evidence type="ECO:0000256" key="8">
    <source>
        <dbReference type="ARBA" id="ARBA00023002"/>
    </source>
</evidence>
<dbReference type="InterPro" id="IPR013785">
    <property type="entry name" value="Aldolase_TIM"/>
</dbReference>
<evidence type="ECO:0000256" key="4">
    <source>
        <dbReference type="ARBA" id="ARBA00022643"/>
    </source>
</evidence>
<dbReference type="OrthoDB" id="10262250at2759"/>
<keyword evidence="8" id="KW-0560">Oxidoreductase</keyword>
<keyword evidence="5" id="KW-0819">tRNA processing</keyword>
<gene>
    <name evidence="11" type="ORF">C1SCF055_LOCUS33455</name>
</gene>
<sequence length="449" mass="49328">MAGSEHGRPLLQIAPMMEVTYRDFRYFMRLLTKRTQLWTEMVVDDTILHNLETEKCERFLGYNGQEHPIVCQLGGSDPTKLAAAAEVVQRYGYDEVNLNVGCPSCRVACKGEFGCSLMKRPEVVRDAIHAMSRAVQIPVTVKCRLGVDDLDNQEYTRKFVTTVKQGGCKHFIIHARKAWLNGLSPAQNRTVPPLHYPRILDLCNHFPDLNFSINGGITDIGHARALLNFPHQRLEGETAELYAAAWDWQSTGSMEACPIPSNLQGVMIGRGAMNTPCMLWDVDHTIYGEEKPEPMTRRQLLEKYRLYLEDSHADGSSVGSTHLALKPTLGMFSDLRGNKAFRGTADAAMRKKNEEGAPARVLELAMEAVDAANPGILDEPLQGTVAFRPLAPKQNGTNGTPQGTPQGTPRGQKRKPSVADGGSADSVMTCAAETGQIPDASPLVTVSTQ</sequence>
<reference evidence="11" key="1">
    <citation type="submission" date="2022-10" db="EMBL/GenBank/DDBJ databases">
        <authorList>
            <person name="Chen Y."/>
            <person name="Dougan E. K."/>
            <person name="Chan C."/>
            <person name="Rhodes N."/>
            <person name="Thang M."/>
        </authorList>
    </citation>
    <scope>NUCLEOTIDE SEQUENCE</scope>
</reference>
<organism evidence="11">
    <name type="scientific">Cladocopium goreaui</name>
    <dbReference type="NCBI Taxonomy" id="2562237"/>
    <lineage>
        <taxon>Eukaryota</taxon>
        <taxon>Sar</taxon>
        <taxon>Alveolata</taxon>
        <taxon>Dinophyceae</taxon>
        <taxon>Suessiales</taxon>
        <taxon>Symbiodiniaceae</taxon>
        <taxon>Cladocopium</taxon>
    </lineage>
</organism>
<comment type="cofactor">
    <cofactor evidence="1">
        <name>FMN</name>
        <dbReference type="ChEBI" id="CHEBI:58210"/>
    </cofactor>
</comment>
<dbReference type="InterPro" id="IPR035587">
    <property type="entry name" value="DUS-like_FMN-bd"/>
</dbReference>
<evidence type="ECO:0000256" key="3">
    <source>
        <dbReference type="ARBA" id="ARBA00022630"/>
    </source>
</evidence>